<gene>
    <name evidence="3" type="ORF">GZ78_27705</name>
</gene>
<dbReference type="RefSeq" id="WP_034842737.1">
    <property type="nucleotide sequence ID" value="NZ_JOKH01000010.1"/>
</dbReference>
<dbReference type="STRING" id="1137799.GZ78_27705"/>
<evidence type="ECO:0000256" key="1">
    <source>
        <dbReference type="SAM" id="MobiDB-lite"/>
    </source>
</evidence>
<sequence>MTSRTSLSQSGGVMIAGGQLGIASQSIHIDHKPWHERQGLSQQETATPTWLTGIEGVTIAGNEILLEGTQIRGGRLDIRAGQLTMRPVAASREQSQSIRHGQSSERHISQLPTIIETSGPVAIESLSAVLQAIEISAPEIDIQAMELSLLTAYEESHRESHVRKRNTWGTSKHSHQQSHTVTALPVVLKSTNGSRLTGKARLVLEGTRVRGLAILNSDQPVQLLVASDQAMEVSEASQNSLLWTSSRKKGQRHTTVSPPEFDRLELSGTALVQLDRQLLGSRPASLNQALMTLSENPRLAWLSKLSEQNDIQWQAVEAAHERWDHKSQGLTSLGAALIAVAVGSVTAGYGSAMAGGFESVAASAAMDAGFSALVSTASISLVNNQGDIGRTLEDLGSKEHLESLAVATVTAVITQGVFDTGYRADPSAPINQQLKDAVVRTTTKTTVSTVIEGGSMMDHWLDSLSYEGLEQVMAQGYSLAGDYALEQQRNALVRGDRVTARFWQEGGLLKVGLHGAVGALAGQVMAGEPWAGALAGAASEAVSGIKPDAHQKLQELAATMVGTVAAHLAGADPNLGARVGQAGHWYNRELHREEAEKLQKLMQDSDEEQQARWLAAACARAHCAQSIPKDHPAYPAFAAMEQAGHTYTEELDALDAAGFEAYTTRDRIEDGLSQYDEGLQRFIGLTRMLSGAGIVAGSWLTGASVCTATVGVGCGAGLALAATGSTLGLAEAQQGAEEWNHPNREDPAQRVADSFDPDTHPGERSLVKERGRALAWVMGENLAAGVVMKLGLKLAKATEVPEPKAG</sequence>
<reference evidence="3 4" key="1">
    <citation type="submission" date="2014-06" db="EMBL/GenBank/DDBJ databases">
        <title>Whole Genome Sequences of Three Symbiotic Endozoicomonas Bacteria.</title>
        <authorList>
            <person name="Neave M.J."/>
            <person name="Apprill A."/>
            <person name="Voolstra C.R."/>
        </authorList>
    </citation>
    <scope>NUCLEOTIDE SEQUENCE [LARGE SCALE GENOMIC DNA]</scope>
    <source>
        <strain evidence="3 4">DSM 25634</strain>
    </source>
</reference>
<keyword evidence="4" id="KW-1185">Reference proteome</keyword>
<name>A0A081N198_9GAMM</name>
<dbReference type="OrthoDB" id="2664633at2"/>
<comment type="caution">
    <text evidence="3">The sequence shown here is derived from an EMBL/GenBank/DDBJ whole genome shotgun (WGS) entry which is preliminary data.</text>
</comment>
<dbReference type="InterPro" id="IPR006915">
    <property type="entry name" value="DUF637_hemagglutn_put"/>
</dbReference>
<feature type="region of interest" description="Disordered" evidence="1">
    <location>
        <begin position="737"/>
        <end position="764"/>
    </location>
</feature>
<evidence type="ECO:0000313" key="3">
    <source>
        <dbReference type="EMBL" id="KEQ12221.1"/>
    </source>
</evidence>
<dbReference type="Pfam" id="PF04830">
    <property type="entry name" value="DUF637"/>
    <property type="match status" value="1"/>
</dbReference>
<feature type="compositionally biased region" description="Basic and acidic residues" evidence="1">
    <location>
        <begin position="738"/>
        <end position="748"/>
    </location>
</feature>
<evidence type="ECO:0000313" key="4">
    <source>
        <dbReference type="Proteomes" id="UP000028073"/>
    </source>
</evidence>
<dbReference type="EMBL" id="JOKH01000010">
    <property type="protein sequence ID" value="KEQ12221.1"/>
    <property type="molecule type" value="Genomic_DNA"/>
</dbReference>
<organism evidence="3 4">
    <name type="scientific">Endozoicomonas numazuensis</name>
    <dbReference type="NCBI Taxonomy" id="1137799"/>
    <lineage>
        <taxon>Bacteria</taxon>
        <taxon>Pseudomonadati</taxon>
        <taxon>Pseudomonadota</taxon>
        <taxon>Gammaproteobacteria</taxon>
        <taxon>Oceanospirillales</taxon>
        <taxon>Endozoicomonadaceae</taxon>
        <taxon>Endozoicomonas</taxon>
    </lineage>
</organism>
<accession>A0A081N198</accession>
<protein>
    <recommendedName>
        <fullName evidence="2">DUF637 domain-containing protein</fullName>
    </recommendedName>
</protein>
<dbReference type="Proteomes" id="UP000028073">
    <property type="component" value="Unassembled WGS sequence"/>
</dbReference>
<evidence type="ECO:0000259" key="2">
    <source>
        <dbReference type="Pfam" id="PF04830"/>
    </source>
</evidence>
<proteinExistence type="predicted"/>
<dbReference type="eggNOG" id="COG3210">
    <property type="taxonomic scope" value="Bacteria"/>
</dbReference>
<dbReference type="AlphaFoldDB" id="A0A081N198"/>
<feature type="domain" description="DUF637" evidence="2">
    <location>
        <begin position="365"/>
        <end position="535"/>
    </location>
</feature>